<sequence>MMLLSKVLKLSACMLVFLAGLGVLPYAALASDNYSVGSLAKGDDLFACRTEKLALKIQKSGLAPENLGAAIENNDCFFLDRFDHIPQRLILRANELSVYETLALGKNEKLGSLYIVVP</sequence>
<protein>
    <submittedName>
        <fullName evidence="1">Uncharacterized protein</fullName>
    </submittedName>
</protein>
<dbReference type="Proteomes" id="UP000219439">
    <property type="component" value="Unassembled WGS sequence"/>
</dbReference>
<name>A0A285NFS7_9HYPH</name>
<dbReference type="AlphaFoldDB" id="A0A285NFS7"/>
<keyword evidence="2" id="KW-1185">Reference proteome</keyword>
<proteinExistence type="predicted"/>
<accession>A0A285NFS7</accession>
<evidence type="ECO:0000313" key="1">
    <source>
        <dbReference type="EMBL" id="SNZ08305.1"/>
    </source>
</evidence>
<reference evidence="1 2" key="1">
    <citation type="submission" date="2017-09" db="EMBL/GenBank/DDBJ databases">
        <authorList>
            <person name="Ehlers B."/>
            <person name="Leendertz F.H."/>
        </authorList>
    </citation>
    <scope>NUCLEOTIDE SEQUENCE [LARGE SCALE GENOMIC DNA]</scope>
    <source>
        <strain evidence="1 2">DSM 18289</strain>
    </source>
</reference>
<evidence type="ECO:0000313" key="2">
    <source>
        <dbReference type="Proteomes" id="UP000219439"/>
    </source>
</evidence>
<organism evidence="1 2">
    <name type="scientific">Cohaesibacter gelatinilyticus</name>
    <dbReference type="NCBI Taxonomy" id="372072"/>
    <lineage>
        <taxon>Bacteria</taxon>
        <taxon>Pseudomonadati</taxon>
        <taxon>Pseudomonadota</taxon>
        <taxon>Alphaproteobacteria</taxon>
        <taxon>Hyphomicrobiales</taxon>
        <taxon>Cohaesibacteraceae</taxon>
    </lineage>
</organism>
<gene>
    <name evidence="1" type="ORF">SAMN06265368_1556</name>
</gene>
<dbReference type="EMBL" id="OBEL01000001">
    <property type="protein sequence ID" value="SNZ08305.1"/>
    <property type="molecule type" value="Genomic_DNA"/>
</dbReference>